<reference evidence="2" key="4">
    <citation type="journal article" date="2023" name="Microbiol. Resour. Announc.">
        <title>Complete Genome Sequence of Vulcanisaeta souniana Strain IC-059, a Hyperthermophilic Archaeon Isolated from Hot Spring Water in Japan.</title>
        <authorList>
            <person name="Kato S."/>
            <person name="Itoh T."/>
            <person name="Wu L."/>
            <person name="Ma J."/>
            <person name="Ohkuma M."/>
        </authorList>
    </citation>
    <scope>NUCLEOTIDE SEQUENCE</scope>
    <source>
        <strain evidence="2">JCM 11219</strain>
    </source>
</reference>
<reference evidence="5" key="3">
    <citation type="submission" date="2022-09" db="EMBL/GenBank/DDBJ databases">
        <title>Complete genome sequence of Vulcanisaeta souniana.</title>
        <authorList>
            <person name="Kato S."/>
            <person name="Itoh T."/>
            <person name="Ohkuma M."/>
        </authorList>
    </citation>
    <scope>NUCLEOTIDE SEQUENCE [LARGE SCALE GENOMIC DNA]</scope>
    <source>
        <strain evidence="5">JCM 11219</strain>
    </source>
</reference>
<accession>A0A830DZI1</accession>
<feature type="transmembrane region" description="Helical" evidence="1">
    <location>
        <begin position="164"/>
        <end position="182"/>
    </location>
</feature>
<dbReference type="Proteomes" id="UP001060771">
    <property type="component" value="Chromosome"/>
</dbReference>
<protein>
    <submittedName>
        <fullName evidence="3">ABC transporter</fullName>
    </submittedName>
</protein>
<evidence type="ECO:0000256" key="1">
    <source>
        <dbReference type="SAM" id="Phobius"/>
    </source>
</evidence>
<dbReference type="RefSeq" id="WP_188602247.1">
    <property type="nucleotide sequence ID" value="NZ_AP026830.1"/>
</dbReference>
<feature type="transmembrane region" description="Helical" evidence="1">
    <location>
        <begin position="64"/>
        <end position="83"/>
    </location>
</feature>
<dbReference type="PANTHER" id="PTHR43229">
    <property type="entry name" value="NODULATION PROTEIN J"/>
    <property type="match status" value="1"/>
</dbReference>
<dbReference type="Proteomes" id="UP000657075">
    <property type="component" value="Unassembled WGS sequence"/>
</dbReference>
<dbReference type="EMBL" id="AP026830">
    <property type="protein sequence ID" value="BDR92109.1"/>
    <property type="molecule type" value="Genomic_DNA"/>
</dbReference>
<dbReference type="OrthoDB" id="97972at2157"/>
<gene>
    <name evidence="3" type="ORF">GCM10007112_01060</name>
    <name evidence="2" type="ORF">Vsou_12020</name>
</gene>
<name>A0A830DZI1_9CREN</name>
<feature type="transmembrane region" description="Helical" evidence="1">
    <location>
        <begin position="227"/>
        <end position="247"/>
    </location>
</feature>
<reference evidence="3" key="2">
    <citation type="submission" date="2020-09" db="EMBL/GenBank/DDBJ databases">
        <authorList>
            <person name="Sun Q."/>
            <person name="Ohkuma M."/>
        </authorList>
    </citation>
    <scope>NUCLEOTIDE SEQUENCE</scope>
    <source>
        <strain evidence="3">JCM 11219</strain>
    </source>
</reference>
<dbReference type="InterPro" id="IPR051784">
    <property type="entry name" value="Nod_factor_ABC_transporter"/>
</dbReference>
<dbReference type="AlphaFoldDB" id="A0A830DZI1"/>
<keyword evidence="1" id="KW-1133">Transmembrane helix</keyword>
<feature type="transmembrane region" description="Helical" evidence="1">
    <location>
        <begin position="103"/>
        <end position="128"/>
    </location>
</feature>
<sequence length="252" mass="27479">MRRIRGGLMHQLRAVLVLAWLNGLLPIIRSPLWAISTLATPISLLILLTVLYRGIGMMMGIVGGLVWTMLSSGTALIGDAAYYRLELKFQQMIVATPTNPLAYTIGLALSEVIFTLPGIVLFVVLLVLKTSVSLWGTLGITASLVLLWYAVSSVAFYASTLFTYIRYTWAVVSLLTLALGVLPPVYYPATYLGGAWWIAYLVPTSATAMVVQSAVGITHYSMLQLGMSYVSSIAWCLVGTVLTLRVAKWRTP</sequence>
<feature type="transmembrane region" description="Helical" evidence="1">
    <location>
        <begin position="194"/>
        <end position="215"/>
    </location>
</feature>
<dbReference type="EMBL" id="BMNM01000001">
    <property type="protein sequence ID" value="GGI67820.1"/>
    <property type="molecule type" value="Genomic_DNA"/>
</dbReference>
<evidence type="ECO:0000313" key="4">
    <source>
        <dbReference type="Proteomes" id="UP000657075"/>
    </source>
</evidence>
<proteinExistence type="predicted"/>
<organism evidence="3 4">
    <name type="scientific">Vulcanisaeta souniana JCM 11219</name>
    <dbReference type="NCBI Taxonomy" id="1293586"/>
    <lineage>
        <taxon>Archaea</taxon>
        <taxon>Thermoproteota</taxon>
        <taxon>Thermoprotei</taxon>
        <taxon>Thermoproteales</taxon>
        <taxon>Thermoproteaceae</taxon>
        <taxon>Vulcanisaeta</taxon>
    </lineage>
</organism>
<keyword evidence="1" id="KW-0472">Membrane</keyword>
<evidence type="ECO:0000313" key="3">
    <source>
        <dbReference type="EMBL" id="GGI67820.1"/>
    </source>
</evidence>
<feature type="transmembrane region" description="Helical" evidence="1">
    <location>
        <begin position="34"/>
        <end position="52"/>
    </location>
</feature>
<feature type="transmembrane region" description="Helical" evidence="1">
    <location>
        <begin position="135"/>
        <end position="158"/>
    </location>
</feature>
<keyword evidence="1" id="KW-0812">Transmembrane</keyword>
<dbReference type="GeneID" id="76206747"/>
<feature type="transmembrane region" description="Helical" evidence="1">
    <location>
        <begin position="12"/>
        <end position="28"/>
    </location>
</feature>
<keyword evidence="5" id="KW-1185">Reference proteome</keyword>
<evidence type="ECO:0000313" key="2">
    <source>
        <dbReference type="EMBL" id="BDR92109.1"/>
    </source>
</evidence>
<reference evidence="3" key="1">
    <citation type="journal article" date="2014" name="Int. J. Syst. Evol. Microbiol.">
        <title>Complete genome sequence of Corynebacterium casei LMG S-19264T (=DSM 44701T), isolated from a smear-ripened cheese.</title>
        <authorList>
            <consortium name="US DOE Joint Genome Institute (JGI-PGF)"/>
            <person name="Walter F."/>
            <person name="Albersmeier A."/>
            <person name="Kalinowski J."/>
            <person name="Ruckert C."/>
        </authorList>
    </citation>
    <scope>NUCLEOTIDE SEQUENCE</scope>
    <source>
        <strain evidence="3">JCM 11219</strain>
    </source>
</reference>
<dbReference type="PANTHER" id="PTHR43229:SF3">
    <property type="entry name" value="ABC-TYPE MULTIDRUG TRANSPORT SYSTEM, PERMEASE COMPONENT"/>
    <property type="match status" value="1"/>
</dbReference>
<evidence type="ECO:0000313" key="5">
    <source>
        <dbReference type="Proteomes" id="UP001060771"/>
    </source>
</evidence>